<evidence type="ECO:0000256" key="1">
    <source>
        <dbReference type="SAM" id="Phobius"/>
    </source>
</evidence>
<keyword evidence="3" id="KW-1185">Reference proteome</keyword>
<evidence type="ECO:0000313" key="2">
    <source>
        <dbReference type="EMBL" id="GAA4721028.1"/>
    </source>
</evidence>
<dbReference type="RefSeq" id="WP_345524170.1">
    <property type="nucleotide sequence ID" value="NZ_BAABKM010000005.1"/>
</dbReference>
<reference evidence="3" key="1">
    <citation type="journal article" date="2019" name="Int. J. Syst. Evol. Microbiol.">
        <title>The Global Catalogue of Microorganisms (GCM) 10K type strain sequencing project: providing services to taxonomists for standard genome sequencing and annotation.</title>
        <authorList>
            <consortium name="The Broad Institute Genomics Platform"/>
            <consortium name="The Broad Institute Genome Sequencing Center for Infectious Disease"/>
            <person name="Wu L."/>
            <person name="Ma J."/>
        </authorList>
    </citation>
    <scope>NUCLEOTIDE SEQUENCE [LARGE SCALE GENOMIC DNA]</scope>
    <source>
        <strain evidence="3">JCM 18531</strain>
    </source>
</reference>
<protein>
    <submittedName>
        <fullName evidence="2">DUF2752 domain-containing protein</fullName>
    </submittedName>
</protein>
<gene>
    <name evidence="2" type="ORF">GCM10023349_46620</name>
</gene>
<accession>A0ABP8Y654</accession>
<evidence type="ECO:0000313" key="3">
    <source>
        <dbReference type="Proteomes" id="UP001499974"/>
    </source>
</evidence>
<keyword evidence="1" id="KW-0472">Membrane</keyword>
<dbReference type="EMBL" id="BAABKM010000005">
    <property type="protein sequence ID" value="GAA4721028.1"/>
    <property type="molecule type" value="Genomic_DNA"/>
</dbReference>
<keyword evidence="1" id="KW-0812">Transmembrane</keyword>
<feature type="transmembrane region" description="Helical" evidence="1">
    <location>
        <begin position="116"/>
        <end position="136"/>
    </location>
</feature>
<comment type="caution">
    <text evidence="2">The sequence shown here is derived from an EMBL/GenBank/DDBJ whole genome shotgun (WGS) entry which is preliminary data.</text>
</comment>
<dbReference type="Pfam" id="PF10825">
    <property type="entry name" value="DUF2752"/>
    <property type="match status" value="1"/>
</dbReference>
<sequence length="147" mass="15506">MTTTAPSPPGVTSDASRWDRLRTPTFVIGGLAVATLALRLRDPHEHGSWGLCPSAALGFYCPGCGGLRAVNDLTHGDLLGAASSNLAFVVALPFIVAGLAVWFVGRWRGRPVRVPMSVITPVAYVSLALLTVFTVLRNLPAGSWLTP</sequence>
<dbReference type="Proteomes" id="UP001499974">
    <property type="component" value="Unassembled WGS sequence"/>
</dbReference>
<organism evidence="2 3">
    <name type="scientific">Nocardioides conyzicola</name>
    <dbReference type="NCBI Taxonomy" id="1651781"/>
    <lineage>
        <taxon>Bacteria</taxon>
        <taxon>Bacillati</taxon>
        <taxon>Actinomycetota</taxon>
        <taxon>Actinomycetes</taxon>
        <taxon>Propionibacteriales</taxon>
        <taxon>Nocardioidaceae</taxon>
        <taxon>Nocardioides</taxon>
    </lineage>
</organism>
<name>A0ABP8Y654_9ACTN</name>
<keyword evidence="1" id="KW-1133">Transmembrane helix</keyword>
<dbReference type="InterPro" id="IPR021215">
    <property type="entry name" value="DUF2752"/>
</dbReference>
<proteinExistence type="predicted"/>
<feature type="transmembrane region" description="Helical" evidence="1">
    <location>
        <begin position="86"/>
        <end position="104"/>
    </location>
</feature>